<accession>A0ABX1T1B7</accession>
<comment type="caution">
    <text evidence="1">The sequence shown here is derived from an EMBL/GenBank/DDBJ whole genome shotgun (WGS) entry which is preliminary data.</text>
</comment>
<evidence type="ECO:0000313" key="2">
    <source>
        <dbReference type="Proteomes" id="UP001166004"/>
    </source>
</evidence>
<proteinExistence type="predicted"/>
<organism evidence="1 2">
    <name type="scientific">Pelagibacter ubique</name>
    <dbReference type="NCBI Taxonomy" id="198252"/>
    <lineage>
        <taxon>Bacteria</taxon>
        <taxon>Pseudomonadati</taxon>
        <taxon>Pseudomonadota</taxon>
        <taxon>Alphaproteobacteria</taxon>
        <taxon>Candidatus Pelagibacterales</taxon>
        <taxon>Candidatus Pelagibacteraceae</taxon>
        <taxon>Candidatus Pelagibacter</taxon>
    </lineage>
</organism>
<reference evidence="1 2" key="1">
    <citation type="submission" date="2019-07" db="EMBL/GenBank/DDBJ databases">
        <title>SAR11 Genome Evolution.</title>
        <authorList>
            <person name="Giovannoni S."/>
        </authorList>
    </citation>
    <scope>NUCLEOTIDE SEQUENCE [LARGE SCALE GENOMIC DNA]</scope>
    <source>
        <strain evidence="1 2">HTCC9565</strain>
    </source>
</reference>
<protein>
    <submittedName>
        <fullName evidence="1">Uncharacterized protein</fullName>
    </submittedName>
</protein>
<dbReference type="RefSeq" id="WP_169036382.1">
    <property type="nucleotide sequence ID" value="NZ_LANA01000002.1"/>
</dbReference>
<dbReference type="Proteomes" id="UP001166004">
    <property type="component" value="Unassembled WGS sequence"/>
</dbReference>
<dbReference type="EMBL" id="LANA01000002">
    <property type="protein sequence ID" value="NMN67882.1"/>
    <property type="molecule type" value="Genomic_DNA"/>
</dbReference>
<evidence type="ECO:0000313" key="1">
    <source>
        <dbReference type="EMBL" id="NMN67882.1"/>
    </source>
</evidence>
<gene>
    <name evidence="1" type="ORF">VP91_00010330</name>
</gene>
<sequence>MKDKLVFKSVDACFEYMEKFFTNDELKPKSLYHGKILHMIVNDAGKKTLAYVKVLCLIDGKTDYAMVSAFLCDCDIFNCECKPKYKKDDMVYIGMGTVINKTIDNRVRRWEKTFKTEEDFKGGGMHPNNIGNIIKKLKLTLNVATSQFDHED</sequence>
<keyword evidence="2" id="KW-1185">Reference proteome</keyword>
<name>A0ABX1T1B7_PELUQ</name>